<feature type="domain" description="Glycosyltransferase 2-like" evidence="1">
    <location>
        <begin position="7"/>
        <end position="154"/>
    </location>
</feature>
<dbReference type="Gene3D" id="3.90.550.10">
    <property type="entry name" value="Spore Coat Polysaccharide Biosynthesis Protein SpsA, Chain A"/>
    <property type="match status" value="1"/>
</dbReference>
<dbReference type="Proteomes" id="UP000321863">
    <property type="component" value="Unassembled WGS sequence"/>
</dbReference>
<dbReference type="Pfam" id="PF00535">
    <property type="entry name" value="Glycos_transf_2"/>
    <property type="match status" value="1"/>
</dbReference>
<dbReference type="InterPro" id="IPR001173">
    <property type="entry name" value="Glyco_trans_2-like"/>
</dbReference>
<name>A0A511YID8_9FLAO</name>
<dbReference type="PANTHER" id="PTHR22916">
    <property type="entry name" value="GLYCOSYLTRANSFERASE"/>
    <property type="match status" value="1"/>
</dbReference>
<dbReference type="InterPro" id="IPR029044">
    <property type="entry name" value="Nucleotide-diphossugar_trans"/>
</dbReference>
<proteinExistence type="predicted"/>
<dbReference type="GO" id="GO:0016758">
    <property type="term" value="F:hexosyltransferase activity"/>
    <property type="evidence" value="ECO:0007669"/>
    <property type="project" value="UniProtKB-ARBA"/>
</dbReference>
<reference evidence="2 3" key="1">
    <citation type="submission" date="2019-07" db="EMBL/GenBank/DDBJ databases">
        <title>Whole genome shotgun sequence of Chryseobacterium hagamense NBRC 105253.</title>
        <authorList>
            <person name="Hosoyama A."/>
            <person name="Uohara A."/>
            <person name="Ohji S."/>
            <person name="Ichikawa N."/>
        </authorList>
    </citation>
    <scope>NUCLEOTIDE SEQUENCE [LARGE SCALE GENOMIC DNA]</scope>
    <source>
        <strain evidence="2 3">NBRC 105253</strain>
    </source>
</reference>
<protein>
    <submittedName>
        <fullName evidence="2">Glycosyl transferase</fullName>
    </submittedName>
</protein>
<dbReference type="RefSeq" id="WP_146939848.1">
    <property type="nucleotide sequence ID" value="NZ_BJYJ01000002.1"/>
</dbReference>
<keyword evidence="2" id="KW-0808">Transferase</keyword>
<evidence type="ECO:0000259" key="1">
    <source>
        <dbReference type="Pfam" id="PF00535"/>
    </source>
</evidence>
<accession>A0A511YID8</accession>
<keyword evidence="3" id="KW-1185">Reference proteome</keyword>
<dbReference type="EMBL" id="BJYJ01000002">
    <property type="protein sequence ID" value="GEN74960.1"/>
    <property type="molecule type" value="Genomic_DNA"/>
</dbReference>
<dbReference type="SUPFAM" id="SSF53448">
    <property type="entry name" value="Nucleotide-diphospho-sugar transferases"/>
    <property type="match status" value="1"/>
</dbReference>
<dbReference type="PANTHER" id="PTHR22916:SF3">
    <property type="entry name" value="UDP-GLCNAC:BETAGAL BETA-1,3-N-ACETYLGLUCOSAMINYLTRANSFERASE-LIKE PROTEIN 1"/>
    <property type="match status" value="1"/>
</dbReference>
<comment type="caution">
    <text evidence="2">The sequence shown here is derived from an EMBL/GenBank/DDBJ whole genome shotgun (WGS) entry which is preliminary data.</text>
</comment>
<gene>
    <name evidence="2" type="ORF">CHA01nite_07000</name>
</gene>
<dbReference type="AlphaFoldDB" id="A0A511YID8"/>
<evidence type="ECO:0000313" key="3">
    <source>
        <dbReference type="Proteomes" id="UP000321863"/>
    </source>
</evidence>
<sequence>MSKPKVSVVMITYGHEEYIEESINGILTQNFDDEIELVISDDCSPDNTQSIIEKIIVDHPNGHWIKYIRQSKNKGAIPNFAWTIAQAKGKYIAICEGDDYWTNPLKLQKQVDFLENNKEYSLCFHRTDELYPNGEIKVSSYTKSDAHEKTFTLSDLFSGNFMHTPSVIFRNSISIPDWIKDAYIGDYIIWLCAAEKGKIKYLPDNMAIYRSGIGIWSSQDKEQMELKWMKSLAVIIMNVENPEIRNGLQQSFYNSSIRFMSSVYPSYLSLINQHIYKYYNDLSFSKLLKMTIKKVF</sequence>
<evidence type="ECO:0000313" key="2">
    <source>
        <dbReference type="EMBL" id="GEN74960.1"/>
    </source>
</evidence>
<organism evidence="2 3">
    <name type="scientific">Chryseobacterium hagamense</name>
    <dbReference type="NCBI Taxonomy" id="395935"/>
    <lineage>
        <taxon>Bacteria</taxon>
        <taxon>Pseudomonadati</taxon>
        <taxon>Bacteroidota</taxon>
        <taxon>Flavobacteriia</taxon>
        <taxon>Flavobacteriales</taxon>
        <taxon>Weeksellaceae</taxon>
        <taxon>Chryseobacterium group</taxon>
        <taxon>Chryseobacterium</taxon>
    </lineage>
</organism>
<dbReference type="OrthoDB" id="199095at2"/>